<keyword evidence="4" id="KW-1185">Reference proteome</keyword>
<evidence type="ECO:0008006" key="5">
    <source>
        <dbReference type="Google" id="ProtNLM"/>
    </source>
</evidence>
<feature type="transmembrane region" description="Helical" evidence="2">
    <location>
        <begin position="122"/>
        <end position="144"/>
    </location>
</feature>
<accession>A0A8J3WN71</accession>
<feature type="transmembrane region" description="Helical" evidence="2">
    <location>
        <begin position="293"/>
        <end position="320"/>
    </location>
</feature>
<feature type="compositionally biased region" description="Pro residues" evidence="1">
    <location>
        <begin position="512"/>
        <end position="526"/>
    </location>
</feature>
<dbReference type="Proteomes" id="UP000619788">
    <property type="component" value="Unassembled WGS sequence"/>
</dbReference>
<organism evidence="3 4">
    <name type="scientific">Planobispora siamensis</name>
    <dbReference type="NCBI Taxonomy" id="936338"/>
    <lineage>
        <taxon>Bacteria</taxon>
        <taxon>Bacillati</taxon>
        <taxon>Actinomycetota</taxon>
        <taxon>Actinomycetes</taxon>
        <taxon>Streptosporangiales</taxon>
        <taxon>Streptosporangiaceae</taxon>
        <taxon>Planobispora</taxon>
    </lineage>
</organism>
<comment type="caution">
    <text evidence="3">The sequence shown here is derived from an EMBL/GenBank/DDBJ whole genome shotgun (WGS) entry which is preliminary data.</text>
</comment>
<sequence length="533" mass="56150">MDAYPVRVQARLDEPLNRGLWLVKWLLAIPHYLILGLLWVAFAVLTVIAFFAILFTGRYPRSIFEFNVGVMRWTWRVTYYTYGALGTDRYPPFTLGPAPDYPATLEVDYPARLSRGLVLVKWWLLAIPHYLVVALFTSGSAVTWRSDLPDNTGGVLYALDWGGLIGLLVLIAALILLFTGRYPRGVFDFVLGMNRWALRVAAYAMLMTDVYPPFRLDAGEREPAARPHPASQAGTPPGHVTFGDGAPGEGVYAGAGPLTAPPAGAGPLTAPPTGAGPVTAPPAGQYRSWPGGAIAAVVIGSLLALGGLGTAAAGVATAWFNTQHDSGGFISTATERMSTSAYALTAEDVEVAGQGVVFLRGAVGRMRIQATGTDEPLFIGIAPYRDVTAYLDGVAYDEVTHLAFSSVPRDDVGYTRHEGAAPASAPGTQSFWTAQVSGTGQQTLIWDIQPGDWAIVLMNADASAPVSADVRVGATLPWLDDLVTLLFVTTAVLVAAGAGLIALGVRLAAVPPPPPPPAPVPAPPVPTGSGSRS</sequence>
<dbReference type="EMBL" id="BOOJ01000053">
    <property type="protein sequence ID" value="GIH95465.1"/>
    <property type="molecule type" value="Genomic_DNA"/>
</dbReference>
<protein>
    <recommendedName>
        <fullName evidence="5">DUF4389 domain-containing protein</fullName>
    </recommendedName>
</protein>
<keyword evidence="2" id="KW-0472">Membrane</keyword>
<evidence type="ECO:0000256" key="1">
    <source>
        <dbReference type="SAM" id="MobiDB-lite"/>
    </source>
</evidence>
<dbReference type="InterPro" id="IPR025498">
    <property type="entry name" value="DUF4389"/>
</dbReference>
<name>A0A8J3WN71_9ACTN</name>
<keyword evidence="2" id="KW-1133">Transmembrane helix</keyword>
<keyword evidence="2" id="KW-0812">Transmembrane</keyword>
<dbReference type="RefSeq" id="WP_204067562.1">
    <property type="nucleotide sequence ID" value="NZ_BOOJ01000053.1"/>
</dbReference>
<feature type="transmembrane region" description="Helical" evidence="2">
    <location>
        <begin position="156"/>
        <end position="178"/>
    </location>
</feature>
<dbReference type="AlphaFoldDB" id="A0A8J3WN71"/>
<feature type="transmembrane region" description="Helical" evidence="2">
    <location>
        <begin position="485"/>
        <end position="509"/>
    </location>
</feature>
<gene>
    <name evidence="3" type="ORF">Psi01_60950</name>
</gene>
<evidence type="ECO:0000256" key="2">
    <source>
        <dbReference type="SAM" id="Phobius"/>
    </source>
</evidence>
<feature type="region of interest" description="Disordered" evidence="1">
    <location>
        <begin position="262"/>
        <end position="283"/>
    </location>
</feature>
<evidence type="ECO:0000313" key="3">
    <source>
        <dbReference type="EMBL" id="GIH95465.1"/>
    </source>
</evidence>
<feature type="region of interest" description="Disordered" evidence="1">
    <location>
        <begin position="221"/>
        <end position="242"/>
    </location>
</feature>
<feature type="region of interest" description="Disordered" evidence="1">
    <location>
        <begin position="512"/>
        <end position="533"/>
    </location>
</feature>
<evidence type="ECO:0000313" key="4">
    <source>
        <dbReference type="Proteomes" id="UP000619788"/>
    </source>
</evidence>
<reference evidence="3 4" key="1">
    <citation type="submission" date="2021-01" db="EMBL/GenBank/DDBJ databases">
        <title>Whole genome shotgun sequence of Planobispora siamensis NBRC 107568.</title>
        <authorList>
            <person name="Komaki H."/>
            <person name="Tamura T."/>
        </authorList>
    </citation>
    <scope>NUCLEOTIDE SEQUENCE [LARGE SCALE GENOMIC DNA]</scope>
    <source>
        <strain evidence="3 4">NBRC 107568</strain>
    </source>
</reference>
<feature type="transmembrane region" description="Helical" evidence="2">
    <location>
        <begin position="185"/>
        <end position="206"/>
    </location>
</feature>
<feature type="transmembrane region" description="Helical" evidence="2">
    <location>
        <begin position="32"/>
        <end position="55"/>
    </location>
</feature>
<proteinExistence type="predicted"/>
<dbReference type="Pfam" id="PF14333">
    <property type="entry name" value="DUF4389"/>
    <property type="match status" value="2"/>
</dbReference>